<dbReference type="AlphaFoldDB" id="A0A6S6WGT9"/>
<sequence>MTATIGALSAGLVSLIAVAGVAALIGLVVLIALLLDVPKRKQRKNNKGILSAEEMAKKSLEVDNAEKGGVEVAVTILPSVKSGNSRYQSSEATRVPTPPAKCQCKHPRKG</sequence>
<evidence type="ECO:0000313" key="4">
    <source>
        <dbReference type="Proteomes" id="UP000472372"/>
    </source>
</evidence>
<reference evidence="3" key="1">
    <citation type="submission" date="2021-02" db="EMBL/GenBank/DDBJ databases">
        <authorList>
            <person name="Syme A R."/>
            <person name="Syme A R."/>
            <person name="Moolhuijzen P."/>
        </authorList>
    </citation>
    <scope>NUCLEOTIDE SEQUENCE</scope>
    <source>
        <strain evidence="3">W1-1</strain>
    </source>
</reference>
<gene>
    <name evidence="3" type="ORF">PTTW11_10950</name>
</gene>
<dbReference type="Proteomes" id="UP000472372">
    <property type="component" value="Chromosome 11"/>
</dbReference>
<evidence type="ECO:0000256" key="1">
    <source>
        <dbReference type="SAM" id="MobiDB-lite"/>
    </source>
</evidence>
<organism evidence="3 4">
    <name type="scientific">Pyrenophora teres f. teres</name>
    <dbReference type="NCBI Taxonomy" id="97479"/>
    <lineage>
        <taxon>Eukaryota</taxon>
        <taxon>Fungi</taxon>
        <taxon>Dikarya</taxon>
        <taxon>Ascomycota</taxon>
        <taxon>Pezizomycotina</taxon>
        <taxon>Dothideomycetes</taxon>
        <taxon>Pleosporomycetidae</taxon>
        <taxon>Pleosporales</taxon>
        <taxon>Pleosporineae</taxon>
        <taxon>Pleosporaceae</taxon>
        <taxon>Pyrenophora</taxon>
    </lineage>
</organism>
<evidence type="ECO:0000313" key="3">
    <source>
        <dbReference type="EMBL" id="CAE7217361.1"/>
    </source>
</evidence>
<dbReference type="EMBL" id="HG992987">
    <property type="protein sequence ID" value="CAE7217361.1"/>
    <property type="molecule type" value="Genomic_DNA"/>
</dbReference>
<feature type="region of interest" description="Disordered" evidence="1">
    <location>
        <begin position="83"/>
        <end position="110"/>
    </location>
</feature>
<feature type="transmembrane region" description="Helical" evidence="2">
    <location>
        <begin position="12"/>
        <end position="35"/>
    </location>
</feature>
<keyword evidence="2" id="KW-1133">Transmembrane helix</keyword>
<protein>
    <submittedName>
        <fullName evidence="3">Uncharacterized protein</fullName>
    </submittedName>
</protein>
<accession>A0A6S6WGT9</accession>
<keyword evidence="2" id="KW-0472">Membrane</keyword>
<feature type="compositionally biased region" description="Polar residues" evidence="1">
    <location>
        <begin position="83"/>
        <end position="92"/>
    </location>
</feature>
<keyword evidence="2" id="KW-0812">Transmembrane</keyword>
<evidence type="ECO:0000256" key="2">
    <source>
        <dbReference type="SAM" id="Phobius"/>
    </source>
</evidence>
<proteinExistence type="predicted"/>
<name>A0A6S6WGT9_9PLEO</name>